<dbReference type="Proteomes" id="UP000053279">
    <property type="component" value="Unassembled WGS sequence"/>
</dbReference>
<dbReference type="EMBL" id="APJZ01000007">
    <property type="protein sequence ID" value="EOD42204.1"/>
    <property type="molecule type" value="Genomic_DNA"/>
</dbReference>
<name>R1G8N4_NANST</name>
<organism evidence="1 2">
    <name type="scientific">Nanobsidianus stetteri</name>
    <dbReference type="NCBI Taxonomy" id="1294122"/>
    <lineage>
        <taxon>Archaea</taxon>
        <taxon>Nanobdellota</taxon>
        <taxon>Candidatus Nanoarchaeia</taxon>
        <taxon>Nanoarchaeales</taxon>
        <taxon>Nanopusillaceae</taxon>
        <taxon>Candidatus Nanobsidianus</taxon>
    </lineage>
</organism>
<dbReference type="AlphaFoldDB" id="R1G8N4"/>
<reference evidence="1 2" key="1">
    <citation type="submission" date="2013-02" db="EMBL/GenBank/DDBJ databases">
        <title>Insights into archaeal evolution and symbiosis from the genomes of a Nanoarchaeon and its crenarchaeal host from Yellowstone National Park.</title>
        <authorList>
            <person name="Podar M."/>
            <person name="Makarova K.S."/>
            <person name="Graham D.E."/>
            <person name="Wolf Y.I."/>
            <person name="Koonin E.V."/>
            <person name="Reysenbach A.-L."/>
        </authorList>
    </citation>
    <scope>NUCLEOTIDE SEQUENCE [LARGE SCALE GENOMIC DNA]</scope>
</reference>
<protein>
    <submittedName>
        <fullName evidence="1">Uncharacterized protein</fullName>
    </submittedName>
</protein>
<comment type="caution">
    <text evidence="1">The sequence shown here is derived from an EMBL/GenBank/DDBJ whole genome shotgun (WGS) entry which is preliminary data.</text>
</comment>
<keyword evidence="2" id="KW-1185">Reference proteome</keyword>
<proteinExistence type="predicted"/>
<evidence type="ECO:0000313" key="1">
    <source>
        <dbReference type="EMBL" id="EOD42204.1"/>
    </source>
</evidence>
<evidence type="ECO:0000313" key="2">
    <source>
        <dbReference type="Proteomes" id="UP000053279"/>
    </source>
</evidence>
<gene>
    <name evidence="1" type="ORF">Nst1_621</name>
</gene>
<accession>R1G8N4</accession>
<sequence length="218" mass="26268">MLNIEPRKSYKLSNRIAIRNLERILELLDDVEPVLIGKIAVVAYEHYYGLRYNRIFKYIEIAISKRKKKHIKEILYDPTYTEETKYIEEIIFYDHNIKIIYEKGPSIIILFKDKKIPYNEIELKIGNRKIKLRVAKLEYLYVDKIFTYLNEKDKQGDFYSIKVLGYLMKKYGYDKGLLDKIFDEYSKEYKKYSLEAKNIMEKILKDIKESDILELDTL</sequence>